<dbReference type="AlphaFoldDB" id="A0A381YFS0"/>
<evidence type="ECO:0000313" key="1">
    <source>
        <dbReference type="EMBL" id="SVA75760.1"/>
    </source>
</evidence>
<organism evidence="1">
    <name type="scientific">marine metagenome</name>
    <dbReference type="NCBI Taxonomy" id="408172"/>
    <lineage>
        <taxon>unclassified sequences</taxon>
        <taxon>metagenomes</taxon>
        <taxon>ecological metagenomes</taxon>
    </lineage>
</organism>
<evidence type="ECO:0008006" key="2">
    <source>
        <dbReference type="Google" id="ProtNLM"/>
    </source>
</evidence>
<accession>A0A381YFS0</accession>
<reference evidence="1" key="1">
    <citation type="submission" date="2018-05" db="EMBL/GenBank/DDBJ databases">
        <authorList>
            <person name="Lanie J.A."/>
            <person name="Ng W.-L."/>
            <person name="Kazmierczak K.M."/>
            <person name="Andrzejewski T.M."/>
            <person name="Davidsen T.M."/>
            <person name="Wayne K.J."/>
            <person name="Tettelin H."/>
            <person name="Glass J.I."/>
            <person name="Rusch D."/>
            <person name="Podicherti R."/>
            <person name="Tsui H.-C.T."/>
            <person name="Winkler M.E."/>
        </authorList>
    </citation>
    <scope>NUCLEOTIDE SEQUENCE</scope>
</reference>
<feature type="non-terminal residue" evidence="1">
    <location>
        <position position="158"/>
    </location>
</feature>
<name>A0A381YFS0_9ZZZZ</name>
<sequence length="158" mass="16372">MAEQIKFGDRLFLKGEKLVLDNGASDGVIKSKSGTVKIDGNLTVSGTTTTVESETVTIADNILLINSNVTGTPTESGGIEVERGTETNVQFLWNEGDTRWTTGTHTLHAGAIVTPMITGNVTGDLTGDVTSTGISTFSSIDVNGGNIDDAVIGSVSPQ</sequence>
<protein>
    <recommendedName>
        <fullName evidence="2">G8 domain-containing protein</fullName>
    </recommendedName>
</protein>
<gene>
    <name evidence="1" type="ORF">METZ01_LOCUS128614</name>
</gene>
<proteinExistence type="predicted"/>
<dbReference type="EMBL" id="UINC01018111">
    <property type="protein sequence ID" value="SVA75760.1"/>
    <property type="molecule type" value="Genomic_DNA"/>
</dbReference>